<dbReference type="AlphaFoldDB" id="A0A317FDE9"/>
<dbReference type="Gene3D" id="3.30.300.30">
    <property type="match status" value="1"/>
</dbReference>
<name>A0A317FDE9_9PROT</name>
<dbReference type="PANTHER" id="PTHR43845">
    <property type="entry name" value="BLR5969 PROTEIN"/>
    <property type="match status" value="1"/>
</dbReference>
<evidence type="ECO:0000313" key="3">
    <source>
        <dbReference type="Proteomes" id="UP000245765"/>
    </source>
</evidence>
<dbReference type="PANTHER" id="PTHR43845:SF1">
    <property type="entry name" value="BLR5969 PROTEIN"/>
    <property type="match status" value="1"/>
</dbReference>
<feature type="domain" description="AMP-dependent ligase C-terminal" evidence="1">
    <location>
        <begin position="367"/>
        <end position="462"/>
    </location>
</feature>
<dbReference type="InterPro" id="IPR028154">
    <property type="entry name" value="AMP-dep_Lig_C"/>
</dbReference>
<reference evidence="3" key="1">
    <citation type="submission" date="2018-05" db="EMBL/GenBank/DDBJ databases">
        <authorList>
            <person name="Du Z."/>
            <person name="Wang X."/>
        </authorList>
    </citation>
    <scope>NUCLEOTIDE SEQUENCE [LARGE SCALE GENOMIC DNA]</scope>
    <source>
        <strain evidence="3">CQN31</strain>
    </source>
</reference>
<protein>
    <submittedName>
        <fullName evidence="2">CoF synthetase</fullName>
    </submittedName>
</protein>
<dbReference type="InterPro" id="IPR045851">
    <property type="entry name" value="AMP-bd_C_sf"/>
</dbReference>
<sequence length="463" mass="50984">MAVFDYVTAMDPEGLRRDYPIGPDFPGALRGLSRDELRARQERDFRKVMAFAWKVPFYQRLWGTKGIEPGDIGGLDDLPKLPSYDKADIMASVAEHPPIGDFHGQDAHPPERRPQIIFHTTSGTTGKPQPLLFGPKSREVQNRLLARLYLAAGMTRDDVVHSVYGHGLINGGHYVRETVQHWVGARFMSAGTGTETRSAQQVFIMKEFGATCLIGFADYIKRLSEVAREEGFVPGRDIPIRLICAHLGSESQASLSAAWGGAAVYDWYGVGDTGIIAGEFPDRTGMHVMEDAHALEIADPDTGQPVERGRLGDMICTCLFKDDIFPIIRFNTHDVTEEVAGASPLGIPFRRIKGFLGRSDNMVKLRGINLFPTGIGALLVEHCEAATGEFICRVRRDGARDAMTAHLEVRGERADGLRETLEAVLKTRLGVEVAVALEAPGSLAALTQVESRQKPIRLLDERK</sequence>
<dbReference type="Gene3D" id="3.40.50.12780">
    <property type="entry name" value="N-terminal domain of ligase-like"/>
    <property type="match status" value="1"/>
</dbReference>
<dbReference type="SUPFAM" id="SSF56801">
    <property type="entry name" value="Acetyl-CoA synthetase-like"/>
    <property type="match status" value="1"/>
</dbReference>
<accession>A0A317FDE9</accession>
<dbReference type="RefSeq" id="WP_109871336.1">
    <property type="nucleotide sequence ID" value="NZ_QGNA01000003.1"/>
</dbReference>
<dbReference type="Pfam" id="PF14535">
    <property type="entry name" value="AMP-binding_C_2"/>
    <property type="match status" value="1"/>
</dbReference>
<dbReference type="Proteomes" id="UP000245765">
    <property type="component" value="Unassembled WGS sequence"/>
</dbReference>
<dbReference type="OrthoDB" id="580775at2"/>
<comment type="caution">
    <text evidence="2">The sequence shown here is derived from an EMBL/GenBank/DDBJ whole genome shotgun (WGS) entry which is preliminary data.</text>
</comment>
<evidence type="ECO:0000259" key="1">
    <source>
        <dbReference type="Pfam" id="PF14535"/>
    </source>
</evidence>
<gene>
    <name evidence="2" type="ORF">DFH01_15460</name>
</gene>
<dbReference type="InterPro" id="IPR042099">
    <property type="entry name" value="ANL_N_sf"/>
</dbReference>
<organism evidence="2 3">
    <name type="scientific">Falsiroseomonas bella</name>
    <dbReference type="NCBI Taxonomy" id="2184016"/>
    <lineage>
        <taxon>Bacteria</taxon>
        <taxon>Pseudomonadati</taxon>
        <taxon>Pseudomonadota</taxon>
        <taxon>Alphaproteobacteria</taxon>
        <taxon>Acetobacterales</taxon>
        <taxon>Roseomonadaceae</taxon>
        <taxon>Falsiroseomonas</taxon>
    </lineage>
</organism>
<dbReference type="EMBL" id="QGNA01000003">
    <property type="protein sequence ID" value="PWS36543.1"/>
    <property type="molecule type" value="Genomic_DNA"/>
</dbReference>
<keyword evidence="3" id="KW-1185">Reference proteome</keyword>
<proteinExistence type="predicted"/>
<evidence type="ECO:0000313" key="2">
    <source>
        <dbReference type="EMBL" id="PWS36543.1"/>
    </source>
</evidence>